<evidence type="ECO:0000256" key="1">
    <source>
        <dbReference type="SAM" id="Phobius"/>
    </source>
</evidence>
<protein>
    <submittedName>
        <fullName evidence="2">Uncharacterized protein</fullName>
    </submittedName>
</protein>
<sequence>MSLHLVTKQIVEILGLVVSIIILIIIMARILAPKKWKPDNTSIGTGNGTDTQLSEGNSAGVTIGSNLQVELGSITPM</sequence>
<dbReference type="AlphaFoldDB" id="A0A2N9G8T4"/>
<dbReference type="EMBL" id="OIVN01001599">
    <property type="protein sequence ID" value="SPC95749.1"/>
    <property type="molecule type" value="Genomic_DNA"/>
</dbReference>
<proteinExistence type="predicted"/>
<keyword evidence="1" id="KW-0812">Transmembrane</keyword>
<gene>
    <name evidence="2" type="ORF">FSB_LOCUS23631</name>
</gene>
<organism evidence="2">
    <name type="scientific">Fagus sylvatica</name>
    <name type="common">Beechnut</name>
    <dbReference type="NCBI Taxonomy" id="28930"/>
    <lineage>
        <taxon>Eukaryota</taxon>
        <taxon>Viridiplantae</taxon>
        <taxon>Streptophyta</taxon>
        <taxon>Embryophyta</taxon>
        <taxon>Tracheophyta</taxon>
        <taxon>Spermatophyta</taxon>
        <taxon>Magnoliopsida</taxon>
        <taxon>eudicotyledons</taxon>
        <taxon>Gunneridae</taxon>
        <taxon>Pentapetalae</taxon>
        <taxon>rosids</taxon>
        <taxon>fabids</taxon>
        <taxon>Fagales</taxon>
        <taxon>Fagaceae</taxon>
        <taxon>Fagus</taxon>
    </lineage>
</organism>
<reference evidence="2" key="1">
    <citation type="submission" date="2018-02" db="EMBL/GenBank/DDBJ databases">
        <authorList>
            <person name="Cohen D.B."/>
            <person name="Kent A.D."/>
        </authorList>
    </citation>
    <scope>NUCLEOTIDE SEQUENCE</scope>
</reference>
<keyword evidence="1" id="KW-0472">Membrane</keyword>
<keyword evidence="1" id="KW-1133">Transmembrane helix</keyword>
<name>A0A2N9G8T4_FAGSY</name>
<feature type="transmembrane region" description="Helical" evidence="1">
    <location>
        <begin position="13"/>
        <end position="32"/>
    </location>
</feature>
<accession>A0A2N9G8T4</accession>
<evidence type="ECO:0000313" key="2">
    <source>
        <dbReference type="EMBL" id="SPC95749.1"/>
    </source>
</evidence>